<evidence type="ECO:0000256" key="1">
    <source>
        <dbReference type="SAM" id="Phobius"/>
    </source>
</evidence>
<feature type="transmembrane region" description="Helical" evidence="1">
    <location>
        <begin position="107"/>
        <end position="126"/>
    </location>
</feature>
<dbReference type="RefSeq" id="WP_123120167.1">
    <property type="nucleotide sequence ID" value="NZ_RJJR01000005.1"/>
</dbReference>
<feature type="transmembrane region" description="Helical" evidence="1">
    <location>
        <begin position="7"/>
        <end position="30"/>
    </location>
</feature>
<gene>
    <name evidence="2" type="ORF">EFY79_07965</name>
</gene>
<evidence type="ECO:0000313" key="2">
    <source>
        <dbReference type="EMBL" id="RNI37326.1"/>
    </source>
</evidence>
<proteinExistence type="predicted"/>
<protein>
    <submittedName>
        <fullName evidence="2">Uncharacterized protein</fullName>
    </submittedName>
</protein>
<keyword evidence="1" id="KW-0812">Transmembrane</keyword>
<organism evidence="2 3">
    <name type="scientific">Hanamia caeni</name>
    <dbReference type="NCBI Taxonomy" id="2294116"/>
    <lineage>
        <taxon>Bacteria</taxon>
        <taxon>Pseudomonadati</taxon>
        <taxon>Bacteroidota</taxon>
        <taxon>Chitinophagia</taxon>
        <taxon>Chitinophagales</taxon>
        <taxon>Chitinophagaceae</taxon>
        <taxon>Hanamia</taxon>
    </lineage>
</organism>
<dbReference type="AlphaFoldDB" id="A0A3M9NHQ7"/>
<accession>A0A3M9NHQ7</accession>
<keyword evidence="3" id="KW-1185">Reference proteome</keyword>
<name>A0A3M9NHQ7_9BACT</name>
<keyword evidence="1" id="KW-1133">Transmembrane helix</keyword>
<feature type="transmembrane region" description="Helical" evidence="1">
    <location>
        <begin position="42"/>
        <end position="65"/>
    </location>
</feature>
<keyword evidence="1" id="KW-0472">Membrane</keyword>
<dbReference type="Proteomes" id="UP000267223">
    <property type="component" value="Unassembled WGS sequence"/>
</dbReference>
<sequence>MKPKIILFITGCIVAFFGIITLFMSTSVIFGLFDIREKEGNYVLFVVVANFICAFLYLPGAYGFFKRKRWTTRLMNAAVVVLIVAFIGLGIHIYSGGIYEEKTVKAMMFRTFLSIGFSLISFRYITKNTDAKQSLR</sequence>
<evidence type="ECO:0000313" key="3">
    <source>
        <dbReference type="Proteomes" id="UP000267223"/>
    </source>
</evidence>
<dbReference type="OrthoDB" id="1122739at2"/>
<feature type="transmembrane region" description="Helical" evidence="1">
    <location>
        <begin position="77"/>
        <end position="95"/>
    </location>
</feature>
<reference evidence="2 3" key="1">
    <citation type="submission" date="2018-11" db="EMBL/GenBank/DDBJ databases">
        <title>Draft genome sequence of Ferruginibacter sp. BO-59.</title>
        <authorList>
            <person name="Im W.T."/>
        </authorList>
    </citation>
    <scope>NUCLEOTIDE SEQUENCE [LARGE SCALE GENOMIC DNA]</scope>
    <source>
        <strain evidence="2 3">BO-59</strain>
    </source>
</reference>
<comment type="caution">
    <text evidence="2">The sequence shown here is derived from an EMBL/GenBank/DDBJ whole genome shotgun (WGS) entry which is preliminary data.</text>
</comment>
<dbReference type="EMBL" id="RJJR01000005">
    <property type="protein sequence ID" value="RNI37326.1"/>
    <property type="molecule type" value="Genomic_DNA"/>
</dbReference>